<evidence type="ECO:0000313" key="3">
    <source>
        <dbReference type="Proteomes" id="UP000030451"/>
    </source>
</evidence>
<dbReference type="Proteomes" id="UP000030451">
    <property type="component" value="Unassembled WGS sequence"/>
</dbReference>
<dbReference type="PANTHER" id="PTHR15032">
    <property type="entry name" value="N-ACYL-PHOSPHATIDYLETHANOLAMINE-HYDROLYZING PHOSPHOLIPASE D"/>
    <property type="match status" value="1"/>
</dbReference>
<dbReference type="GO" id="GO:0005737">
    <property type="term" value="C:cytoplasm"/>
    <property type="evidence" value="ECO:0007669"/>
    <property type="project" value="TreeGrafter"/>
</dbReference>
<sequence>MKFAMFALLGLLVAIAFITLGSNKNRFQNSEIAYSSSLGDTLRILHAFITTPRLDPTPTQPLPIQSMNEQALFSTKRDSLYRIGHSSVLLNLDDNWILTDPVLSERASPVQWAGPKRFHPSPINASNLPPIDIVIISHDHYDHLDKNTIQAIAKKVGTFVTPLKVGDLLVSWGVAPEKVVQLDWWQSTFVNGIELVATPSQHFSGRGLLDRNQTLWSSWVILGKQHRVFFSGDSGYFSGFESIGKRYGPFDITLIESGAYNSLWQDIHMMPDESVQAHIDLRGKYMIPIHNGTFDLSMHPWYEPLERITDISSQRGVQLITPAFGQLVELESPPFEQQWWKTESIASEPISQFEPIIDNIVKEKSNG</sequence>
<dbReference type="EMBL" id="JRWP01000028">
    <property type="protein sequence ID" value="KGY08068.1"/>
    <property type="molecule type" value="Genomic_DNA"/>
</dbReference>
<accession>A0A0A5JJG5</accession>
<feature type="domain" description="Metallo-beta-lactamase" evidence="1">
    <location>
        <begin position="95"/>
        <end position="290"/>
    </location>
</feature>
<dbReference type="InterPro" id="IPR036866">
    <property type="entry name" value="RibonucZ/Hydroxyglut_hydro"/>
</dbReference>
<name>A0A0A5JJG5_PHOS4</name>
<evidence type="ECO:0000313" key="2">
    <source>
        <dbReference type="EMBL" id="KGY08068.1"/>
    </source>
</evidence>
<dbReference type="Pfam" id="PF12706">
    <property type="entry name" value="Lactamase_B_2"/>
    <property type="match status" value="1"/>
</dbReference>
<comment type="caution">
    <text evidence="2">The sequence shown here is derived from an EMBL/GenBank/DDBJ whole genome shotgun (WGS) entry which is preliminary data.</text>
</comment>
<dbReference type="RefSeq" id="WP_038191510.1">
    <property type="nucleotide sequence ID" value="NZ_JRWP01000028.1"/>
</dbReference>
<dbReference type="AlphaFoldDB" id="A0A0A5JJG5"/>
<dbReference type="STRING" id="379097.SE23_19060"/>
<dbReference type="SUPFAM" id="SSF56281">
    <property type="entry name" value="Metallo-hydrolase/oxidoreductase"/>
    <property type="match status" value="1"/>
</dbReference>
<dbReference type="Gene3D" id="3.60.15.10">
    <property type="entry name" value="Ribonuclease Z/Hydroxyacylglutathione hydrolase-like"/>
    <property type="match status" value="1"/>
</dbReference>
<reference evidence="2 3" key="1">
    <citation type="submission" date="2014-10" db="EMBL/GenBank/DDBJ databases">
        <title>Genome sequencing of Vibrio sinaloensis T08.</title>
        <authorList>
            <person name="Chan K.-G."/>
            <person name="Mohamad N.I."/>
        </authorList>
    </citation>
    <scope>NUCLEOTIDE SEQUENCE [LARGE SCALE GENOMIC DNA]</scope>
    <source>
        <strain evidence="2 3">T08</strain>
    </source>
</reference>
<dbReference type="PANTHER" id="PTHR15032:SF4">
    <property type="entry name" value="N-ACYL-PHOSPHATIDYLETHANOLAMINE-HYDROLYZING PHOSPHOLIPASE D"/>
    <property type="match status" value="1"/>
</dbReference>
<evidence type="ECO:0000259" key="1">
    <source>
        <dbReference type="Pfam" id="PF12706"/>
    </source>
</evidence>
<dbReference type="OrthoDB" id="9805728at2"/>
<protein>
    <submittedName>
        <fullName evidence="2">Hydrolase</fullName>
    </submittedName>
</protein>
<gene>
    <name evidence="2" type="ORF">NM06_13620</name>
</gene>
<dbReference type="InterPro" id="IPR001279">
    <property type="entry name" value="Metallo-B-lactamas"/>
</dbReference>
<keyword evidence="2" id="KW-0378">Hydrolase</keyword>
<dbReference type="GO" id="GO:0016787">
    <property type="term" value="F:hydrolase activity"/>
    <property type="evidence" value="ECO:0007669"/>
    <property type="project" value="UniProtKB-KW"/>
</dbReference>
<organism evidence="2 3">
    <name type="scientific">Photobacterium sp. (strain ATCC 43367)</name>
    <dbReference type="NCBI Taxonomy" id="379097"/>
    <lineage>
        <taxon>Bacteria</taxon>
        <taxon>Pseudomonadati</taxon>
        <taxon>Pseudomonadota</taxon>
        <taxon>Gammaproteobacteria</taxon>
        <taxon>Vibrionales</taxon>
        <taxon>Vibrionaceae</taxon>
        <taxon>Vibrio</taxon>
        <taxon>Vibrio oreintalis group</taxon>
    </lineage>
</organism>
<proteinExistence type="predicted"/>